<organism evidence="1 2">
    <name type="scientific">Thermobacillus composti (strain DSM 18247 / JCM 13945 / KWC4)</name>
    <dbReference type="NCBI Taxonomy" id="717605"/>
    <lineage>
        <taxon>Bacteria</taxon>
        <taxon>Bacillati</taxon>
        <taxon>Bacillota</taxon>
        <taxon>Bacilli</taxon>
        <taxon>Bacillales</taxon>
        <taxon>Paenibacillaceae</taxon>
        <taxon>Thermobacillus</taxon>
    </lineage>
</organism>
<evidence type="ECO:0000313" key="1">
    <source>
        <dbReference type="EMBL" id="AGA58419.1"/>
    </source>
</evidence>
<reference evidence="2" key="1">
    <citation type="submission" date="2012-01" db="EMBL/GenBank/DDBJ databases">
        <title>Complete sequence of chromosome of Thermobacillus composti KWC4.</title>
        <authorList>
            <person name="Lucas S."/>
            <person name="Han J."/>
            <person name="Lapidus A."/>
            <person name="Cheng J.-F."/>
            <person name="Goodwin L."/>
            <person name="Pitluck S."/>
            <person name="Peters L."/>
            <person name="Ovchinnikova G."/>
            <person name="Teshima H."/>
            <person name="Detter J.C."/>
            <person name="Han C."/>
            <person name="Tapia R."/>
            <person name="Land M."/>
            <person name="Hauser L."/>
            <person name="Kyrpides N."/>
            <person name="Ivanova N."/>
            <person name="Pagani I."/>
            <person name="Anderson I."/>
            <person name="Woyke T."/>
        </authorList>
    </citation>
    <scope>NUCLEOTIDE SEQUENCE [LARGE SCALE GENOMIC DNA]</scope>
    <source>
        <strain evidence="2">DSM 18247 / JCM 13945 / KWC4</strain>
    </source>
</reference>
<accession>L0EFL9</accession>
<gene>
    <name evidence="1" type="ordered locus">Theco_2308</name>
</gene>
<dbReference type="HOGENOM" id="CLU_3334151_0_0_9"/>
<name>L0EFL9_THECK</name>
<sequence length="38" mass="4114">MSDRRKKNGCAVLPGGRSRMAALASLGRNKAGRFRARP</sequence>
<dbReference type="KEGG" id="tco:Theco_2308"/>
<dbReference type="Proteomes" id="UP000010795">
    <property type="component" value="Chromosome"/>
</dbReference>
<protein>
    <submittedName>
        <fullName evidence="1">Uncharacterized protein</fullName>
    </submittedName>
</protein>
<keyword evidence="2" id="KW-1185">Reference proteome</keyword>
<dbReference type="AlphaFoldDB" id="L0EFL9"/>
<proteinExistence type="predicted"/>
<dbReference type="EMBL" id="CP003255">
    <property type="protein sequence ID" value="AGA58419.1"/>
    <property type="molecule type" value="Genomic_DNA"/>
</dbReference>
<dbReference type="STRING" id="717605.Theco_2308"/>
<evidence type="ECO:0000313" key="2">
    <source>
        <dbReference type="Proteomes" id="UP000010795"/>
    </source>
</evidence>